<gene>
    <name evidence="11" type="ORF">QTN47_22535</name>
</gene>
<dbReference type="InterPro" id="IPR036691">
    <property type="entry name" value="Endo/exonu/phosph_ase_sf"/>
</dbReference>
<dbReference type="Proteomes" id="UP001560573">
    <property type="component" value="Unassembled WGS sequence"/>
</dbReference>
<dbReference type="GO" id="GO:0004519">
    <property type="term" value="F:endonuclease activity"/>
    <property type="evidence" value="ECO:0007669"/>
    <property type="project" value="UniProtKB-KW"/>
</dbReference>
<comment type="caution">
    <text evidence="11">The sequence shown here is derived from an EMBL/GenBank/DDBJ whole genome shotgun (WGS) entry which is preliminary data.</text>
</comment>
<keyword evidence="8" id="KW-0234">DNA repair</keyword>
<evidence type="ECO:0000256" key="5">
    <source>
        <dbReference type="ARBA" id="ARBA00022763"/>
    </source>
</evidence>
<feature type="domain" description="Endonuclease/exonuclease/phosphatase" evidence="10">
    <location>
        <begin position="111"/>
        <end position="362"/>
    </location>
</feature>
<feature type="transmembrane region" description="Helical" evidence="9">
    <location>
        <begin position="12"/>
        <end position="33"/>
    </location>
</feature>
<evidence type="ECO:0000256" key="4">
    <source>
        <dbReference type="ARBA" id="ARBA00022723"/>
    </source>
</evidence>
<evidence type="ECO:0000313" key="12">
    <source>
        <dbReference type="Proteomes" id="UP001560573"/>
    </source>
</evidence>
<dbReference type="CDD" id="cd09084">
    <property type="entry name" value="EEP-2"/>
    <property type="match status" value="1"/>
</dbReference>
<dbReference type="EMBL" id="JAULBC010000008">
    <property type="protein sequence ID" value="MEX6690305.1"/>
    <property type="molecule type" value="Genomic_DNA"/>
</dbReference>
<organism evidence="11 12">
    <name type="scientific">Danxiaibacter flavus</name>
    <dbReference type="NCBI Taxonomy" id="3049108"/>
    <lineage>
        <taxon>Bacteria</taxon>
        <taxon>Pseudomonadati</taxon>
        <taxon>Bacteroidota</taxon>
        <taxon>Chitinophagia</taxon>
        <taxon>Chitinophagales</taxon>
        <taxon>Chitinophagaceae</taxon>
        <taxon>Danxiaibacter</taxon>
    </lineage>
</organism>
<evidence type="ECO:0000256" key="8">
    <source>
        <dbReference type="ARBA" id="ARBA00023204"/>
    </source>
</evidence>
<keyword evidence="7" id="KW-0460">Magnesium</keyword>
<dbReference type="PANTHER" id="PTHR15822">
    <property type="entry name" value="TRAF AND TNF RECEPTOR-ASSOCIATED PROTEIN"/>
    <property type="match status" value="1"/>
</dbReference>
<dbReference type="PANTHER" id="PTHR15822:SF4">
    <property type="entry name" value="TYROSYL-DNA PHOSPHODIESTERASE 2"/>
    <property type="match status" value="1"/>
</dbReference>
<evidence type="ECO:0000256" key="3">
    <source>
        <dbReference type="ARBA" id="ARBA00022722"/>
    </source>
</evidence>
<dbReference type="Gene3D" id="3.60.10.10">
    <property type="entry name" value="Endonuclease/exonuclease/phosphatase"/>
    <property type="match status" value="1"/>
</dbReference>
<protein>
    <submittedName>
        <fullName evidence="11">Endonuclease/exonuclease/phosphatase family protein</fullName>
    </submittedName>
</protein>
<keyword evidence="9" id="KW-1133">Transmembrane helix</keyword>
<evidence type="ECO:0000259" key="10">
    <source>
        <dbReference type="Pfam" id="PF03372"/>
    </source>
</evidence>
<name>A0ABV3ZL79_9BACT</name>
<keyword evidence="5" id="KW-0227">DNA damage</keyword>
<proteinExistence type="predicted"/>
<keyword evidence="4" id="KW-0479">Metal-binding</keyword>
<evidence type="ECO:0000313" key="11">
    <source>
        <dbReference type="EMBL" id="MEX6690305.1"/>
    </source>
</evidence>
<keyword evidence="11" id="KW-0255">Endonuclease</keyword>
<dbReference type="SUPFAM" id="SSF56219">
    <property type="entry name" value="DNase I-like"/>
    <property type="match status" value="1"/>
</dbReference>
<evidence type="ECO:0000256" key="7">
    <source>
        <dbReference type="ARBA" id="ARBA00022842"/>
    </source>
</evidence>
<dbReference type="RefSeq" id="WP_369331719.1">
    <property type="nucleotide sequence ID" value="NZ_JAULBC010000008.1"/>
</dbReference>
<evidence type="ECO:0000256" key="9">
    <source>
        <dbReference type="SAM" id="Phobius"/>
    </source>
</evidence>
<evidence type="ECO:0000256" key="1">
    <source>
        <dbReference type="ARBA" id="ARBA00001936"/>
    </source>
</evidence>
<comment type="cofactor">
    <cofactor evidence="2">
        <name>Mg(2+)</name>
        <dbReference type="ChEBI" id="CHEBI:18420"/>
    </cofactor>
</comment>
<accession>A0ABV3ZL79</accession>
<evidence type="ECO:0000256" key="6">
    <source>
        <dbReference type="ARBA" id="ARBA00022801"/>
    </source>
</evidence>
<keyword evidence="3" id="KW-0540">Nuclease</keyword>
<keyword evidence="12" id="KW-1185">Reference proteome</keyword>
<evidence type="ECO:0000256" key="2">
    <source>
        <dbReference type="ARBA" id="ARBA00001946"/>
    </source>
</evidence>
<keyword evidence="6" id="KW-0378">Hydrolase</keyword>
<keyword evidence="9" id="KW-0472">Membrane</keyword>
<reference evidence="11 12" key="1">
    <citation type="submission" date="2023-07" db="EMBL/GenBank/DDBJ databases">
        <authorList>
            <person name="Lian W.-H."/>
        </authorList>
    </citation>
    <scope>NUCLEOTIDE SEQUENCE [LARGE SCALE GENOMIC DNA]</scope>
    <source>
        <strain evidence="11 12">SYSU DXS3180</strain>
    </source>
</reference>
<dbReference type="PROSITE" id="PS51257">
    <property type="entry name" value="PROKAR_LIPOPROTEIN"/>
    <property type="match status" value="1"/>
</dbReference>
<comment type="cofactor">
    <cofactor evidence="1">
        <name>Mn(2+)</name>
        <dbReference type="ChEBI" id="CHEBI:29035"/>
    </cofactor>
</comment>
<dbReference type="InterPro" id="IPR051547">
    <property type="entry name" value="TDP2-like"/>
</dbReference>
<keyword evidence="9" id="KW-0812">Transmembrane</keyword>
<dbReference type="InterPro" id="IPR005135">
    <property type="entry name" value="Endo/exonuclease/phosphatase"/>
</dbReference>
<feature type="transmembrane region" description="Helical" evidence="9">
    <location>
        <begin position="39"/>
        <end position="66"/>
    </location>
</feature>
<sequence>MAGSYFRSFTKIIFIVANILLSIAFVTACFAPFLNPATWWIVGFLGLAVPYLITLHIFAIIFWLIAKPRWALLSFFTLIVGYKQINVLFAQHLKAGFTQAKKKESIRIVDWNVGSMYGLSKNNDQRKHNRTEIAEAIEKLSPDVICLQEFNHSLKQGPQADNISLFTDKYPYYFFSKDYDKDNGFYQYGSVIFSKFPIVKKGRTKYPSSSIESLIFVDVVKGEDTIRVFTTHLQSFKFTQNDYQGMQKIREQDNEMLEASKGLFKKMKLAFSRRGVQAETVRKQLDASPYASFICGDFNDVPNSYAYFHIRGDWQDVFLKKGFGIGRTFNAIAPTLRIDYILPDNHFVVEQFDMVDEDLSDHLMLVSDLSLKK</sequence>
<dbReference type="Pfam" id="PF03372">
    <property type="entry name" value="Exo_endo_phos"/>
    <property type="match status" value="1"/>
</dbReference>